<feature type="transmembrane region" description="Helical" evidence="3">
    <location>
        <begin position="61"/>
        <end position="82"/>
    </location>
</feature>
<dbReference type="InterPro" id="IPR023201">
    <property type="entry name" value="SecY_dom_sf"/>
</dbReference>
<dbReference type="Gene3D" id="1.10.3370.10">
    <property type="entry name" value="SecY subunit domain"/>
    <property type="match status" value="2"/>
</dbReference>
<gene>
    <name evidence="4" type="ORF">BUALT_Bualt03G0039000</name>
</gene>
<dbReference type="SUPFAM" id="SSF103491">
    <property type="entry name" value="Preprotein translocase SecY subunit"/>
    <property type="match status" value="1"/>
</dbReference>
<dbReference type="GO" id="GO:0009535">
    <property type="term" value="C:chloroplast thylakoid membrane"/>
    <property type="evidence" value="ECO:0007669"/>
    <property type="project" value="UniProtKB-SubCell"/>
</dbReference>
<evidence type="ECO:0000256" key="1">
    <source>
        <dbReference type="ARBA" id="ARBA00004454"/>
    </source>
</evidence>
<evidence type="ECO:0000313" key="5">
    <source>
        <dbReference type="Proteomes" id="UP000826271"/>
    </source>
</evidence>
<comment type="caution">
    <text evidence="4">The sequence shown here is derived from an EMBL/GenBank/DDBJ whole genome shotgun (WGS) entry which is preliminary data.</text>
</comment>
<evidence type="ECO:0000313" key="4">
    <source>
        <dbReference type="EMBL" id="KAG8385399.1"/>
    </source>
</evidence>
<evidence type="ECO:0000256" key="3">
    <source>
        <dbReference type="SAM" id="Phobius"/>
    </source>
</evidence>
<dbReference type="AlphaFoldDB" id="A0AAV6XYC8"/>
<keyword evidence="3" id="KW-0812">Transmembrane</keyword>
<keyword evidence="5" id="KW-1185">Reference proteome</keyword>
<dbReference type="InterPro" id="IPR002208">
    <property type="entry name" value="SecY/SEC61-alpha"/>
</dbReference>
<dbReference type="GO" id="GO:0015031">
    <property type="term" value="P:protein transport"/>
    <property type="evidence" value="ECO:0007669"/>
    <property type="project" value="InterPro"/>
</dbReference>
<keyword evidence="3" id="KW-0472">Membrane</keyword>
<organism evidence="4 5">
    <name type="scientific">Buddleja alternifolia</name>
    <dbReference type="NCBI Taxonomy" id="168488"/>
    <lineage>
        <taxon>Eukaryota</taxon>
        <taxon>Viridiplantae</taxon>
        <taxon>Streptophyta</taxon>
        <taxon>Embryophyta</taxon>
        <taxon>Tracheophyta</taxon>
        <taxon>Spermatophyta</taxon>
        <taxon>Magnoliopsida</taxon>
        <taxon>eudicotyledons</taxon>
        <taxon>Gunneridae</taxon>
        <taxon>Pentapetalae</taxon>
        <taxon>asterids</taxon>
        <taxon>lamiids</taxon>
        <taxon>Lamiales</taxon>
        <taxon>Scrophulariaceae</taxon>
        <taxon>Buddlejeae</taxon>
        <taxon>Buddleja</taxon>
    </lineage>
</organism>
<sequence length="299" mass="34434">MKDFSVLNTEDRTALYLNGLSTFNMSSIVRNGRRLRIVKPFLSFLPEVQSADRKIPYREKVICTVISLFIFLFCSQLPLYGITPIVTFGLVMQLLAIEIDNNVHEDRALLIYGGSNPSRFDNMVHYTEYIEWYPEYDYDLATGISLFIGTNICLSQFINELRLSSLVKKIVWKAFSPTAINSGRGAEFEVVIYFQSFRVVLPAHSENAQGQQRSYPIKLFYTSNMPIIIQSALLSNLYFICQNFHALRLRPVLEDLQWIEVSGSSAKDVAKQLKARFIKSNKVSFYKFENPKHVAYQRT</sequence>
<name>A0AAV6XYC8_9LAMI</name>
<reference evidence="4" key="1">
    <citation type="submission" date="2019-10" db="EMBL/GenBank/DDBJ databases">
        <authorList>
            <person name="Zhang R."/>
            <person name="Pan Y."/>
            <person name="Wang J."/>
            <person name="Ma R."/>
            <person name="Yu S."/>
        </authorList>
    </citation>
    <scope>NUCLEOTIDE SEQUENCE</scope>
    <source>
        <strain evidence="4">LA-IB0</strain>
        <tissue evidence="4">Leaf</tissue>
    </source>
</reference>
<accession>A0AAV6XYC8</accession>
<comment type="similarity">
    <text evidence="2">Belongs to the SecY/SEC61-alpha family.</text>
</comment>
<dbReference type="Proteomes" id="UP000826271">
    <property type="component" value="Unassembled WGS sequence"/>
</dbReference>
<dbReference type="PANTHER" id="PTHR10906">
    <property type="entry name" value="SECY/SEC61-ALPHA FAMILY MEMBER"/>
    <property type="match status" value="1"/>
</dbReference>
<proteinExistence type="inferred from homology"/>
<comment type="subcellular location">
    <subcellularLocation>
        <location evidence="1">Plastid</location>
        <location evidence="1">Chloroplast thylakoid membrane</location>
        <topology evidence="1">Multi-pass membrane protein</topology>
    </subcellularLocation>
</comment>
<protein>
    <submittedName>
        <fullName evidence="4">Uncharacterized protein</fullName>
    </submittedName>
</protein>
<dbReference type="EMBL" id="WHWC01000003">
    <property type="protein sequence ID" value="KAG8385399.1"/>
    <property type="molecule type" value="Genomic_DNA"/>
</dbReference>
<evidence type="ECO:0000256" key="2">
    <source>
        <dbReference type="RuleBase" id="RU004349"/>
    </source>
</evidence>
<keyword evidence="3" id="KW-1133">Transmembrane helix</keyword>
<dbReference type="Pfam" id="PF00344">
    <property type="entry name" value="SecY"/>
    <property type="match status" value="1"/>
</dbReference>